<feature type="domain" description="Type II secretion system protein GspF" evidence="8">
    <location>
        <begin position="1"/>
        <end position="120"/>
    </location>
</feature>
<reference evidence="9 10" key="1">
    <citation type="journal article" date="2020" name="Microorganisms">
        <title>Osmotic Adaptation and Compatible Solute Biosynthesis of Phototrophic Bacteria as Revealed from Genome Analyses.</title>
        <authorList>
            <person name="Imhoff J.F."/>
            <person name="Rahn T."/>
            <person name="Kunzel S."/>
            <person name="Keller A."/>
            <person name="Neulinger S.C."/>
        </authorList>
    </citation>
    <scope>NUCLEOTIDE SEQUENCE [LARGE SCALE GENOMIC DNA]</scope>
    <source>
        <strain evidence="9 10">DSM 15382</strain>
    </source>
</reference>
<dbReference type="Gene3D" id="1.20.81.30">
    <property type="entry name" value="Type II secretion system (T2SS), domain F"/>
    <property type="match status" value="1"/>
</dbReference>
<evidence type="ECO:0000256" key="2">
    <source>
        <dbReference type="ARBA" id="ARBA00005745"/>
    </source>
</evidence>
<keyword evidence="6 7" id="KW-0472">Membrane</keyword>
<feature type="non-terminal residue" evidence="9">
    <location>
        <position position="180"/>
    </location>
</feature>
<organism evidence="9 10">
    <name type="scientific">Paracraurococcus ruber</name>
    <dbReference type="NCBI Taxonomy" id="77675"/>
    <lineage>
        <taxon>Bacteria</taxon>
        <taxon>Pseudomonadati</taxon>
        <taxon>Pseudomonadota</taxon>
        <taxon>Alphaproteobacteria</taxon>
        <taxon>Acetobacterales</taxon>
        <taxon>Roseomonadaceae</taxon>
        <taxon>Paracraurococcus</taxon>
    </lineage>
</organism>
<sequence length="180" mass="18239">LALLLGAGLPLDAALDALAGAEARRPARRLLQALREGLRGGAGLGQAVAARPGAVPGWYAAAIQAAEGTGRLPEVLERLAAELLRQARLAERLRSGLTYPVLVLGLALVTIGVLAGLVLPALEPLFAAGGEVPASTRTVLAAGAWIRAWGLPVLVLLLAAALLALRAGAAPGARQRRDAA</sequence>
<dbReference type="InterPro" id="IPR003004">
    <property type="entry name" value="GspF/PilC"/>
</dbReference>
<evidence type="ECO:0000256" key="4">
    <source>
        <dbReference type="ARBA" id="ARBA00022692"/>
    </source>
</evidence>
<dbReference type="PANTHER" id="PTHR30012">
    <property type="entry name" value="GENERAL SECRETION PATHWAY PROTEIN"/>
    <property type="match status" value="1"/>
</dbReference>
<keyword evidence="5 7" id="KW-1133">Transmembrane helix</keyword>
<dbReference type="Proteomes" id="UP000697995">
    <property type="component" value="Unassembled WGS sequence"/>
</dbReference>
<evidence type="ECO:0000259" key="8">
    <source>
        <dbReference type="Pfam" id="PF00482"/>
    </source>
</evidence>
<dbReference type="InterPro" id="IPR042094">
    <property type="entry name" value="T2SS_GspF_sf"/>
</dbReference>
<dbReference type="InterPro" id="IPR018076">
    <property type="entry name" value="T2SS_GspF_dom"/>
</dbReference>
<protein>
    <recommendedName>
        <fullName evidence="8">Type II secretion system protein GspF domain-containing protein</fullName>
    </recommendedName>
</protein>
<keyword evidence="4 7" id="KW-0812">Transmembrane</keyword>
<feature type="transmembrane region" description="Helical" evidence="7">
    <location>
        <begin position="142"/>
        <end position="165"/>
    </location>
</feature>
<feature type="transmembrane region" description="Helical" evidence="7">
    <location>
        <begin position="97"/>
        <end position="122"/>
    </location>
</feature>
<feature type="non-terminal residue" evidence="9">
    <location>
        <position position="1"/>
    </location>
</feature>
<evidence type="ECO:0000256" key="5">
    <source>
        <dbReference type="ARBA" id="ARBA00022989"/>
    </source>
</evidence>
<dbReference type="PANTHER" id="PTHR30012:SF0">
    <property type="entry name" value="TYPE II SECRETION SYSTEM PROTEIN F-RELATED"/>
    <property type="match status" value="1"/>
</dbReference>
<evidence type="ECO:0000313" key="10">
    <source>
        <dbReference type="Proteomes" id="UP000697995"/>
    </source>
</evidence>
<evidence type="ECO:0000256" key="1">
    <source>
        <dbReference type="ARBA" id="ARBA00004651"/>
    </source>
</evidence>
<keyword evidence="10" id="KW-1185">Reference proteome</keyword>
<comment type="caution">
    <text evidence="9">The sequence shown here is derived from an EMBL/GenBank/DDBJ whole genome shotgun (WGS) entry which is preliminary data.</text>
</comment>
<evidence type="ECO:0000256" key="7">
    <source>
        <dbReference type="SAM" id="Phobius"/>
    </source>
</evidence>
<dbReference type="RefSeq" id="WP_200307085.1">
    <property type="nucleotide sequence ID" value="NZ_NRSG01000854.1"/>
</dbReference>
<proteinExistence type="inferred from homology"/>
<keyword evidence="3" id="KW-1003">Cell membrane</keyword>
<dbReference type="EMBL" id="NRSG01000854">
    <property type="protein sequence ID" value="MBK1662887.1"/>
    <property type="molecule type" value="Genomic_DNA"/>
</dbReference>
<name>A0ABS1D9J4_9PROT</name>
<comment type="subcellular location">
    <subcellularLocation>
        <location evidence="1">Cell membrane</location>
        <topology evidence="1">Multi-pass membrane protein</topology>
    </subcellularLocation>
</comment>
<evidence type="ECO:0000256" key="6">
    <source>
        <dbReference type="ARBA" id="ARBA00023136"/>
    </source>
</evidence>
<evidence type="ECO:0000256" key="3">
    <source>
        <dbReference type="ARBA" id="ARBA00022475"/>
    </source>
</evidence>
<evidence type="ECO:0000313" key="9">
    <source>
        <dbReference type="EMBL" id="MBK1662887.1"/>
    </source>
</evidence>
<dbReference type="Pfam" id="PF00482">
    <property type="entry name" value="T2SSF"/>
    <property type="match status" value="1"/>
</dbReference>
<gene>
    <name evidence="9" type="ORF">CKO45_32515</name>
</gene>
<accession>A0ABS1D9J4</accession>
<comment type="similarity">
    <text evidence="2">Belongs to the GSP F family.</text>
</comment>